<protein>
    <submittedName>
        <fullName evidence="2">Uncharacterized protein</fullName>
    </submittedName>
</protein>
<feature type="region of interest" description="Disordered" evidence="1">
    <location>
        <begin position="1"/>
        <end position="33"/>
    </location>
</feature>
<evidence type="ECO:0000256" key="1">
    <source>
        <dbReference type="SAM" id="MobiDB-lite"/>
    </source>
</evidence>
<organism evidence="2 3">
    <name type="scientific">Nothoprocta perdicaria</name>
    <name type="common">Chilean tinamou</name>
    <name type="synonym">Crypturus perdicarius</name>
    <dbReference type="NCBI Taxonomy" id="30464"/>
    <lineage>
        <taxon>Eukaryota</taxon>
        <taxon>Metazoa</taxon>
        <taxon>Chordata</taxon>
        <taxon>Craniata</taxon>
        <taxon>Vertebrata</taxon>
        <taxon>Euteleostomi</taxon>
        <taxon>Archelosauria</taxon>
        <taxon>Archosauria</taxon>
        <taxon>Dinosauria</taxon>
        <taxon>Saurischia</taxon>
        <taxon>Theropoda</taxon>
        <taxon>Coelurosauria</taxon>
        <taxon>Aves</taxon>
        <taxon>Palaeognathae</taxon>
        <taxon>Tinamiformes</taxon>
        <taxon>Tinamidae</taxon>
        <taxon>Nothoprocta</taxon>
    </lineage>
</organism>
<name>A0A8C7EF02_NOTPE</name>
<feature type="compositionally biased region" description="Low complexity" evidence="1">
    <location>
        <begin position="10"/>
        <end position="22"/>
    </location>
</feature>
<evidence type="ECO:0000313" key="3">
    <source>
        <dbReference type="Proteomes" id="UP000694420"/>
    </source>
</evidence>
<dbReference type="Proteomes" id="UP000694420">
    <property type="component" value="Unplaced"/>
</dbReference>
<sequence>PSLGSGVLTPLTQPNSSSSSPASPGPPFGGRRCREAALPMFGMKCSPVSPGNPMAASIGFL</sequence>
<evidence type="ECO:0000313" key="2">
    <source>
        <dbReference type="Ensembl" id="ENSNPEP00000015004.1"/>
    </source>
</evidence>
<reference evidence="2" key="1">
    <citation type="submission" date="2025-08" db="UniProtKB">
        <authorList>
            <consortium name="Ensembl"/>
        </authorList>
    </citation>
    <scope>IDENTIFICATION</scope>
</reference>
<proteinExistence type="predicted"/>
<dbReference type="AlphaFoldDB" id="A0A8C7EF02"/>
<accession>A0A8C7EF02</accession>
<keyword evidence="3" id="KW-1185">Reference proteome</keyword>
<reference evidence="2" key="2">
    <citation type="submission" date="2025-09" db="UniProtKB">
        <authorList>
            <consortium name="Ensembl"/>
        </authorList>
    </citation>
    <scope>IDENTIFICATION</scope>
</reference>
<dbReference type="Ensembl" id="ENSNPET00000015376.1">
    <property type="protein sequence ID" value="ENSNPEP00000015004.1"/>
    <property type="gene ID" value="ENSNPEG00000011209.1"/>
</dbReference>